<dbReference type="PANTHER" id="PTHR34512">
    <property type="entry name" value="CELL SURFACE PROTEIN"/>
    <property type="match status" value="1"/>
</dbReference>
<proteinExistence type="inferred from homology"/>
<gene>
    <name evidence="4 7" type="primary">bamB</name>
    <name evidence="7" type="ORF">ABU614_16670</name>
    <name evidence="6" type="ORF">V2J18_10330</name>
</gene>
<dbReference type="EMBL" id="JBANDL010000002">
    <property type="protein sequence ID" value="MEI2455075.1"/>
    <property type="molecule type" value="Genomic_DNA"/>
</dbReference>
<comment type="similarity">
    <text evidence="4">Belongs to the BamB family.</text>
</comment>
<dbReference type="AlphaFoldDB" id="A0AAU8MRJ3"/>
<dbReference type="SMART" id="SM00564">
    <property type="entry name" value="PQQ"/>
    <property type="match status" value="7"/>
</dbReference>
<evidence type="ECO:0000256" key="2">
    <source>
        <dbReference type="ARBA" id="ARBA00023136"/>
    </source>
</evidence>
<dbReference type="NCBIfam" id="TIGR03300">
    <property type="entry name" value="assembly_YfgL"/>
    <property type="match status" value="1"/>
</dbReference>
<evidence type="ECO:0000313" key="6">
    <source>
        <dbReference type="EMBL" id="MEI2455075.1"/>
    </source>
</evidence>
<dbReference type="GO" id="GO:0009279">
    <property type="term" value="C:cell outer membrane"/>
    <property type="evidence" value="ECO:0007669"/>
    <property type="project" value="UniProtKB-SubCell"/>
</dbReference>
<keyword evidence="8" id="KW-1185">Reference proteome</keyword>
<keyword evidence="3 4" id="KW-0998">Cell outer membrane</keyword>
<dbReference type="GO" id="GO:0051205">
    <property type="term" value="P:protein insertion into membrane"/>
    <property type="evidence" value="ECO:0007669"/>
    <property type="project" value="UniProtKB-UniRule"/>
</dbReference>
<dbReference type="InterPro" id="IPR002372">
    <property type="entry name" value="PQQ_rpt_dom"/>
</dbReference>
<evidence type="ECO:0000256" key="4">
    <source>
        <dbReference type="HAMAP-Rule" id="MF_00923"/>
    </source>
</evidence>
<keyword evidence="4" id="KW-0564">Palmitate</keyword>
<reference evidence="6 8" key="1">
    <citation type="submission" date="2024-02" db="EMBL/GenBank/DDBJ databases">
        <title>Lysobacter Genome Sequencing and Mining.</title>
        <authorList>
            <person name="Bierman J."/>
            <person name="Walker M.C."/>
        </authorList>
    </citation>
    <scope>NUCLEOTIDE SEQUENCE [LARGE SCALE GENOMIC DNA]</scope>
    <source>
        <strain evidence="6 8">PB6250</strain>
    </source>
</reference>
<accession>A0AAU8MRJ3</accession>
<dbReference type="GO" id="GO:0043165">
    <property type="term" value="P:Gram-negative-bacterium-type cell outer membrane assembly"/>
    <property type="evidence" value="ECO:0007669"/>
    <property type="project" value="UniProtKB-UniRule"/>
</dbReference>
<dbReference type="RefSeq" id="WP_336131732.1">
    <property type="nucleotide sequence ID" value="NZ_CP159925.1"/>
</dbReference>
<dbReference type="Proteomes" id="UP001387215">
    <property type="component" value="Unassembled WGS sequence"/>
</dbReference>
<organism evidence="7">
    <name type="scientific">Lysobacter firmicutimachus</name>
    <dbReference type="NCBI Taxonomy" id="1792846"/>
    <lineage>
        <taxon>Bacteria</taxon>
        <taxon>Pseudomonadati</taxon>
        <taxon>Pseudomonadota</taxon>
        <taxon>Gammaproteobacteria</taxon>
        <taxon>Lysobacterales</taxon>
        <taxon>Lysobacteraceae</taxon>
        <taxon>Lysobacter</taxon>
    </lineage>
</organism>
<dbReference type="PROSITE" id="PS51257">
    <property type="entry name" value="PROKAR_LIPOPROTEIN"/>
    <property type="match status" value="1"/>
</dbReference>
<sequence>MKYVNAGGSPSFSPARNVARFAAVALCAVALSGCSTVKGWFGGGKKDDGKPNEPTELTDITPSVKVDKIWSVNAGKGEDRIGVRQGPAVADGRVYAAAIKGGVHAYDLQTGKEVWHYVPKREDKDKKDKDIRLSGGPGAGDGLVVIGGLDGEVIALDAATGAEKWKAKVSNEVIAAPTIGLGMVFVRSNDGRVTAFDAASGERRWFWSHEVPMLSVRGNASPTLGPGYVFVGNDDGTLNALAANDGRPTWDAPVALPEGRSELDRMADVDGAPVLEGAVLYATSFKKRTVAIDAPSGRPIWVSDHGGVGRLGVGSDRLIVADPTGLVFGLDKASGSALWQQPSLARRNLSGAAVQGDYAVVGDYDGYIHWLKLDTGEFAARARVGGKALRANPVVVDGVLVVQNVEGELTAFKLQ</sequence>
<keyword evidence="4" id="KW-0449">Lipoprotein</keyword>
<reference evidence="7" key="2">
    <citation type="submission" date="2024-06" db="EMBL/GenBank/DDBJ databases">
        <authorList>
            <person name="Li S."/>
        </authorList>
    </citation>
    <scope>NUCLEOTIDE SEQUENCE</scope>
    <source>
        <strain evidence="7">SR10</strain>
    </source>
</reference>
<name>A0AAU8MRJ3_9GAMM</name>
<dbReference type="InterPro" id="IPR015943">
    <property type="entry name" value="WD40/YVTN_repeat-like_dom_sf"/>
</dbReference>
<comment type="subcellular location">
    <subcellularLocation>
        <location evidence="4">Cell outer membrane</location>
        <topology evidence="4">Lipid-anchor</topology>
    </subcellularLocation>
</comment>
<dbReference type="InterPro" id="IPR011047">
    <property type="entry name" value="Quinoprotein_ADH-like_sf"/>
</dbReference>
<evidence type="ECO:0000256" key="1">
    <source>
        <dbReference type="ARBA" id="ARBA00022729"/>
    </source>
</evidence>
<comment type="subunit">
    <text evidence="4">Part of the Bam complex.</text>
</comment>
<dbReference type="HAMAP" id="MF_00923">
    <property type="entry name" value="OM_assembly_BamB"/>
    <property type="match status" value="1"/>
</dbReference>
<evidence type="ECO:0000256" key="3">
    <source>
        <dbReference type="ARBA" id="ARBA00023237"/>
    </source>
</evidence>
<keyword evidence="1 4" id="KW-0732">Signal</keyword>
<feature type="domain" description="Pyrrolo-quinoline quinone repeat" evidence="5">
    <location>
        <begin position="132"/>
        <end position="341"/>
    </location>
</feature>
<dbReference type="EMBL" id="CP159925">
    <property type="protein sequence ID" value="XCO74009.1"/>
    <property type="molecule type" value="Genomic_DNA"/>
</dbReference>
<protein>
    <recommendedName>
        <fullName evidence="4">Outer membrane protein assembly factor BamB</fullName>
    </recommendedName>
</protein>
<comment type="function">
    <text evidence="4">Part of the outer membrane protein assembly complex, which is involved in assembly and insertion of beta-barrel proteins into the outer membrane.</text>
</comment>
<dbReference type="InterPro" id="IPR017687">
    <property type="entry name" value="BamB"/>
</dbReference>
<evidence type="ECO:0000259" key="5">
    <source>
        <dbReference type="Pfam" id="PF13360"/>
    </source>
</evidence>
<dbReference type="Pfam" id="PF13360">
    <property type="entry name" value="PQQ_2"/>
    <property type="match status" value="2"/>
</dbReference>
<evidence type="ECO:0000313" key="8">
    <source>
        <dbReference type="Proteomes" id="UP001387215"/>
    </source>
</evidence>
<feature type="domain" description="Pyrrolo-quinoline quinone repeat" evidence="5">
    <location>
        <begin position="68"/>
        <end position="117"/>
    </location>
</feature>
<dbReference type="Gene3D" id="2.130.10.10">
    <property type="entry name" value="YVTN repeat-like/Quinoprotein amine dehydrogenase"/>
    <property type="match status" value="1"/>
</dbReference>
<dbReference type="SUPFAM" id="SSF50998">
    <property type="entry name" value="Quinoprotein alcohol dehydrogenase-like"/>
    <property type="match status" value="1"/>
</dbReference>
<evidence type="ECO:0000313" key="7">
    <source>
        <dbReference type="EMBL" id="XCO74009.1"/>
    </source>
</evidence>
<keyword evidence="2 4" id="KW-0472">Membrane</keyword>
<dbReference type="InterPro" id="IPR018391">
    <property type="entry name" value="PQQ_b-propeller_rpt"/>
</dbReference>
<dbReference type="PANTHER" id="PTHR34512:SF30">
    <property type="entry name" value="OUTER MEMBRANE PROTEIN ASSEMBLY FACTOR BAMB"/>
    <property type="match status" value="1"/>
</dbReference>